<dbReference type="EMBL" id="CACTIH010009145">
    <property type="protein sequence ID" value="CAA3025878.1"/>
    <property type="molecule type" value="Genomic_DNA"/>
</dbReference>
<dbReference type="PROSITE" id="PS51858">
    <property type="entry name" value="PPPDE"/>
    <property type="match status" value="1"/>
</dbReference>
<evidence type="ECO:0000259" key="5">
    <source>
        <dbReference type="PROSITE" id="PS51858"/>
    </source>
</evidence>
<protein>
    <submittedName>
        <fullName evidence="6">Desumoylating isopeptidase 1</fullName>
    </submittedName>
</protein>
<keyword evidence="3" id="KW-0378">Hydrolase</keyword>
<feature type="domain" description="PPPDE" evidence="5">
    <location>
        <begin position="6"/>
        <end position="146"/>
    </location>
</feature>
<dbReference type="Gramene" id="OE9A111860T1">
    <property type="protein sequence ID" value="OE9A111860C1"/>
    <property type="gene ID" value="OE9A111860"/>
</dbReference>
<dbReference type="AlphaFoldDB" id="A0A8S0UYB0"/>
<dbReference type="GO" id="GO:0006508">
    <property type="term" value="P:proteolysis"/>
    <property type="evidence" value="ECO:0007669"/>
    <property type="project" value="UniProtKB-KW"/>
</dbReference>
<dbReference type="InterPro" id="IPR008580">
    <property type="entry name" value="PPPDE_dom"/>
</dbReference>
<dbReference type="GO" id="GO:0008233">
    <property type="term" value="F:peptidase activity"/>
    <property type="evidence" value="ECO:0007669"/>
    <property type="project" value="UniProtKB-KW"/>
</dbReference>
<feature type="region of interest" description="Disordered" evidence="4">
    <location>
        <begin position="180"/>
        <end position="227"/>
    </location>
</feature>
<dbReference type="Gramene" id="OE9A111860T2">
    <property type="protein sequence ID" value="OE9A111860C2"/>
    <property type="gene ID" value="OE9A111860"/>
</dbReference>
<evidence type="ECO:0000256" key="2">
    <source>
        <dbReference type="ARBA" id="ARBA00022670"/>
    </source>
</evidence>
<organism evidence="6 7">
    <name type="scientific">Olea europaea subsp. europaea</name>
    <dbReference type="NCBI Taxonomy" id="158383"/>
    <lineage>
        <taxon>Eukaryota</taxon>
        <taxon>Viridiplantae</taxon>
        <taxon>Streptophyta</taxon>
        <taxon>Embryophyta</taxon>
        <taxon>Tracheophyta</taxon>
        <taxon>Spermatophyta</taxon>
        <taxon>Magnoliopsida</taxon>
        <taxon>eudicotyledons</taxon>
        <taxon>Gunneridae</taxon>
        <taxon>Pentapetalae</taxon>
        <taxon>asterids</taxon>
        <taxon>lamiids</taxon>
        <taxon>Lamiales</taxon>
        <taxon>Oleaceae</taxon>
        <taxon>Oleeae</taxon>
        <taxon>Olea</taxon>
    </lineage>
</organism>
<dbReference type="PANTHER" id="PTHR12378">
    <property type="entry name" value="DESUMOYLATING ISOPEPTIDASE"/>
    <property type="match status" value="1"/>
</dbReference>
<evidence type="ECO:0000256" key="3">
    <source>
        <dbReference type="ARBA" id="ARBA00022801"/>
    </source>
</evidence>
<gene>
    <name evidence="6" type="ORF">OLEA9_A111860</name>
</gene>
<evidence type="ECO:0000313" key="7">
    <source>
        <dbReference type="Proteomes" id="UP000594638"/>
    </source>
</evidence>
<name>A0A8S0UYB0_OLEEU</name>
<dbReference type="PANTHER" id="PTHR12378:SF7">
    <property type="entry name" value="DESUMOYLATING ISOPEPTIDASE 1"/>
    <property type="match status" value="1"/>
</dbReference>
<dbReference type="OrthoDB" id="21221at2759"/>
<reference evidence="6 7" key="1">
    <citation type="submission" date="2019-12" db="EMBL/GenBank/DDBJ databases">
        <authorList>
            <person name="Alioto T."/>
            <person name="Alioto T."/>
            <person name="Gomez Garrido J."/>
        </authorList>
    </citation>
    <scope>NUCLEOTIDE SEQUENCE [LARGE SCALE GENOMIC DNA]</scope>
</reference>
<evidence type="ECO:0000256" key="4">
    <source>
        <dbReference type="SAM" id="MobiDB-lite"/>
    </source>
</evidence>
<evidence type="ECO:0000313" key="6">
    <source>
        <dbReference type="EMBL" id="CAA3025878.1"/>
    </source>
</evidence>
<keyword evidence="2" id="KW-0645">Protease</keyword>
<comment type="caution">
    <text evidence="6">The sequence shown here is derived from an EMBL/GenBank/DDBJ whole genome shotgun (WGS) entry which is preliminary data.</text>
</comment>
<dbReference type="Proteomes" id="UP000594638">
    <property type="component" value="Unassembled WGS sequence"/>
</dbReference>
<dbReference type="Pfam" id="PF05903">
    <property type="entry name" value="Peptidase_C97"/>
    <property type="match status" value="1"/>
</dbReference>
<accession>A0A8S0UYB0</accession>
<evidence type="ECO:0000256" key="1">
    <source>
        <dbReference type="ARBA" id="ARBA00008140"/>
    </source>
</evidence>
<dbReference type="InterPro" id="IPR042266">
    <property type="entry name" value="PPPDE_sf"/>
</dbReference>
<proteinExistence type="inferred from homology"/>
<dbReference type="SMART" id="SM01179">
    <property type="entry name" value="DUF862"/>
    <property type="match status" value="1"/>
</dbReference>
<dbReference type="Gene3D" id="3.90.1720.30">
    <property type="entry name" value="PPPDE domains"/>
    <property type="match status" value="1"/>
</dbReference>
<comment type="similarity">
    <text evidence="1">Belongs to the DeSI family.</text>
</comment>
<dbReference type="GO" id="GO:0070646">
    <property type="term" value="P:protein modification by small protein removal"/>
    <property type="evidence" value="ECO:0007669"/>
    <property type="project" value="TreeGrafter"/>
</dbReference>
<keyword evidence="7" id="KW-1185">Reference proteome</keyword>
<sequence length="273" mass="29339">MAEEGHKVTLNVYDLSQGLARQLSTTFLGKAIEAIWHTGVVVYGNEYYFGGGIQYAPAGTTPYGTPIRVVDLGDTHVPKDVFEMYLQEIGPRYTAETYSLLSHNCNNFSNEVAQFLVGASIPDYILNLPNEVLSSPMGAVILPMIQQLETTLIAGAVPQAPQFRPSTVAPVKKSTGIENKVFPSKTTPEAKCASSEEQEAPKKDVGSPVGGEQESSHKIVQDPLGNARSKLQEEISAEFAALMASGTLRASEAAALATKRVMQKYGQMNAAQS</sequence>